<proteinExistence type="predicted"/>
<dbReference type="OrthoDB" id="447542at2759"/>
<organism evidence="2 3">
    <name type="scientific">Symbiodinium pilosum</name>
    <name type="common">Dinoflagellate</name>
    <dbReference type="NCBI Taxonomy" id="2952"/>
    <lineage>
        <taxon>Eukaryota</taxon>
        <taxon>Sar</taxon>
        <taxon>Alveolata</taxon>
        <taxon>Dinophyceae</taxon>
        <taxon>Suessiales</taxon>
        <taxon>Symbiodiniaceae</taxon>
        <taxon>Symbiodinium</taxon>
    </lineage>
</organism>
<feature type="region of interest" description="Disordered" evidence="1">
    <location>
        <begin position="40"/>
        <end position="91"/>
    </location>
</feature>
<dbReference type="Proteomes" id="UP000649617">
    <property type="component" value="Unassembled WGS sequence"/>
</dbReference>
<comment type="caution">
    <text evidence="2">The sequence shown here is derived from an EMBL/GenBank/DDBJ whole genome shotgun (WGS) entry which is preliminary data.</text>
</comment>
<keyword evidence="3" id="KW-1185">Reference proteome</keyword>
<feature type="compositionally biased region" description="Acidic residues" evidence="1">
    <location>
        <begin position="53"/>
        <end position="67"/>
    </location>
</feature>
<evidence type="ECO:0000313" key="3">
    <source>
        <dbReference type="Proteomes" id="UP000649617"/>
    </source>
</evidence>
<protein>
    <submittedName>
        <fullName evidence="2">Uncharacterized protein</fullName>
    </submittedName>
</protein>
<evidence type="ECO:0000313" key="2">
    <source>
        <dbReference type="EMBL" id="CAE7566849.1"/>
    </source>
</evidence>
<gene>
    <name evidence="2" type="ORF">SPIL2461_LOCUS15226</name>
</gene>
<reference evidence="2" key="1">
    <citation type="submission" date="2021-02" db="EMBL/GenBank/DDBJ databases">
        <authorList>
            <person name="Dougan E. K."/>
            <person name="Rhodes N."/>
            <person name="Thang M."/>
            <person name="Chan C."/>
        </authorList>
    </citation>
    <scope>NUCLEOTIDE SEQUENCE</scope>
</reference>
<accession>A0A812UDR9</accession>
<name>A0A812UDR9_SYMPI</name>
<dbReference type="AlphaFoldDB" id="A0A812UDR9"/>
<evidence type="ECO:0000256" key="1">
    <source>
        <dbReference type="SAM" id="MobiDB-lite"/>
    </source>
</evidence>
<dbReference type="EMBL" id="CAJNIZ010036669">
    <property type="protein sequence ID" value="CAE7566849.1"/>
    <property type="molecule type" value="Genomic_DNA"/>
</dbReference>
<sequence>MQELLNADGRAYELDNFHILALQSDFELLGQALRCLPKRGRPRVRLDGPREQGEEEGADEDENEEEPMIVAEGGLRTDSSLGYPEYQGPSR</sequence>